<evidence type="ECO:0000256" key="1">
    <source>
        <dbReference type="ARBA" id="ARBA00011073"/>
    </source>
</evidence>
<feature type="compositionally biased region" description="Basic and acidic residues" evidence="6">
    <location>
        <begin position="421"/>
        <end position="435"/>
    </location>
</feature>
<organism evidence="8 9">
    <name type="scientific">Sorangium cellulosum</name>
    <name type="common">Polyangium cellulosum</name>
    <dbReference type="NCBI Taxonomy" id="56"/>
    <lineage>
        <taxon>Bacteria</taxon>
        <taxon>Pseudomonadati</taxon>
        <taxon>Myxococcota</taxon>
        <taxon>Polyangia</taxon>
        <taxon>Polyangiales</taxon>
        <taxon>Polyangiaceae</taxon>
        <taxon>Sorangium</taxon>
    </lineage>
</organism>
<dbReference type="PRINTS" id="PR00723">
    <property type="entry name" value="SUBTILISIN"/>
</dbReference>
<dbReference type="InterPro" id="IPR023827">
    <property type="entry name" value="Peptidase_S8_Asp-AS"/>
</dbReference>
<dbReference type="Pfam" id="PF00082">
    <property type="entry name" value="Peptidase_S8"/>
    <property type="match status" value="1"/>
</dbReference>
<dbReference type="GO" id="GO:0006508">
    <property type="term" value="P:proteolysis"/>
    <property type="evidence" value="ECO:0007669"/>
    <property type="project" value="UniProtKB-KW"/>
</dbReference>
<feature type="region of interest" description="Disordered" evidence="6">
    <location>
        <begin position="421"/>
        <end position="461"/>
    </location>
</feature>
<sequence>MASLGGLLLAGGCNAETIDDQRISTPDDRAVVDPTPAPRDFIGQNARHRILVAVVDSGVDYNHPLLSQNMHFSLDAAGTPVALGRDFLGDDAWPTPYVARTSRYDERLSEKERAESMAAWSTASRLAKAFPGMARFYHPSRNVKQELSRGVNHGTHVAGLMVYDRPDIGLLAYRMYPLNRFPPKAAEPSEDRLVTIARSISDAVEAAVGDGARVINMSLGLDGDTPEKQEMLRVLAKRLRKTVLRHPRVLFVVSAGNSKTWLDGSTRTRYPCGIDASNMLCVGALRPNGDLAAFSNIPLSGVDVVFTLGEDVLSTVPTGICSEAPTGVLEKENPSDDELRALAEAAEAQCGRSYFLERMSGTSMAAPIVSHMAAEILIEDPDRIAAEVIREIYRRSTRSFIGAYPVFKLSIKQPSWYALERRPGDENEGAERDALTDDASGSARDRPAARQPGTWEAYLTR</sequence>
<dbReference type="GO" id="GO:0004252">
    <property type="term" value="F:serine-type endopeptidase activity"/>
    <property type="evidence" value="ECO:0007669"/>
    <property type="project" value="UniProtKB-UniRule"/>
</dbReference>
<keyword evidence="4 5" id="KW-0720">Serine protease</keyword>
<dbReference type="PANTHER" id="PTHR43806:SF11">
    <property type="entry name" value="CEREVISIN-RELATED"/>
    <property type="match status" value="1"/>
</dbReference>
<dbReference type="SUPFAM" id="SSF52743">
    <property type="entry name" value="Subtilisin-like"/>
    <property type="match status" value="1"/>
</dbReference>
<dbReference type="PROSITE" id="PS51892">
    <property type="entry name" value="SUBTILASE"/>
    <property type="match status" value="1"/>
</dbReference>
<dbReference type="Gene3D" id="3.40.50.200">
    <property type="entry name" value="Peptidase S8/S53 domain"/>
    <property type="match status" value="1"/>
</dbReference>
<feature type="domain" description="Peptidase S8/S53" evidence="7">
    <location>
        <begin position="49"/>
        <end position="397"/>
    </location>
</feature>
<evidence type="ECO:0000313" key="8">
    <source>
        <dbReference type="EMBL" id="KYG04178.1"/>
    </source>
</evidence>
<feature type="active site" description="Charge relay system" evidence="5">
    <location>
        <position position="153"/>
    </location>
</feature>
<comment type="caution">
    <text evidence="8">The sequence shown here is derived from an EMBL/GenBank/DDBJ whole genome shotgun (WGS) entry which is preliminary data.</text>
</comment>
<feature type="active site" description="Charge relay system" evidence="5">
    <location>
        <position position="56"/>
    </location>
</feature>
<accession>A0A150TI86</accession>
<evidence type="ECO:0000313" key="9">
    <source>
        <dbReference type="Proteomes" id="UP000075502"/>
    </source>
</evidence>
<comment type="similarity">
    <text evidence="1 5">Belongs to the peptidase S8 family.</text>
</comment>
<dbReference type="EMBL" id="JEME01002476">
    <property type="protein sequence ID" value="KYG04178.1"/>
    <property type="molecule type" value="Genomic_DNA"/>
</dbReference>
<dbReference type="Proteomes" id="UP000075502">
    <property type="component" value="Unassembled WGS sequence"/>
</dbReference>
<dbReference type="PROSITE" id="PS00136">
    <property type="entry name" value="SUBTILASE_ASP"/>
    <property type="match status" value="1"/>
</dbReference>
<evidence type="ECO:0000256" key="6">
    <source>
        <dbReference type="SAM" id="MobiDB-lite"/>
    </source>
</evidence>
<dbReference type="InterPro" id="IPR050131">
    <property type="entry name" value="Peptidase_S8_subtilisin-like"/>
</dbReference>
<reference evidence="8 9" key="1">
    <citation type="submission" date="2014-02" db="EMBL/GenBank/DDBJ databases">
        <title>The small core and large imbalanced accessory genome model reveals a collaborative survival strategy of Sorangium cellulosum strains in nature.</title>
        <authorList>
            <person name="Han K."/>
            <person name="Peng R."/>
            <person name="Blom J."/>
            <person name="Li Y.-Z."/>
        </authorList>
    </citation>
    <scope>NUCLEOTIDE SEQUENCE [LARGE SCALE GENOMIC DNA]</scope>
    <source>
        <strain evidence="8 9">So0007-03</strain>
    </source>
</reference>
<evidence type="ECO:0000256" key="5">
    <source>
        <dbReference type="PROSITE-ProRule" id="PRU01240"/>
    </source>
</evidence>
<evidence type="ECO:0000259" key="7">
    <source>
        <dbReference type="Pfam" id="PF00082"/>
    </source>
</evidence>
<dbReference type="InterPro" id="IPR015500">
    <property type="entry name" value="Peptidase_S8_subtilisin-rel"/>
</dbReference>
<dbReference type="InterPro" id="IPR000209">
    <property type="entry name" value="Peptidase_S8/S53_dom"/>
</dbReference>
<evidence type="ECO:0000256" key="4">
    <source>
        <dbReference type="ARBA" id="ARBA00022825"/>
    </source>
</evidence>
<dbReference type="InterPro" id="IPR036852">
    <property type="entry name" value="Peptidase_S8/S53_dom_sf"/>
</dbReference>
<dbReference type="PANTHER" id="PTHR43806">
    <property type="entry name" value="PEPTIDASE S8"/>
    <property type="match status" value="1"/>
</dbReference>
<evidence type="ECO:0000256" key="3">
    <source>
        <dbReference type="ARBA" id="ARBA00022801"/>
    </source>
</evidence>
<proteinExistence type="inferred from homology"/>
<protein>
    <recommendedName>
        <fullName evidence="7">Peptidase S8/S53 domain-containing protein</fullName>
    </recommendedName>
</protein>
<evidence type="ECO:0000256" key="2">
    <source>
        <dbReference type="ARBA" id="ARBA00022670"/>
    </source>
</evidence>
<keyword evidence="2 5" id="KW-0645">Protease</keyword>
<name>A0A150TI86_SORCE</name>
<feature type="active site" description="Charge relay system" evidence="5">
    <location>
        <position position="363"/>
    </location>
</feature>
<gene>
    <name evidence="8" type="ORF">BE21_04100</name>
</gene>
<keyword evidence="3 5" id="KW-0378">Hydrolase</keyword>
<dbReference type="AlphaFoldDB" id="A0A150TI86"/>